<feature type="compositionally biased region" description="Polar residues" evidence="1">
    <location>
        <begin position="696"/>
        <end position="735"/>
    </location>
</feature>
<keyword evidence="3" id="KW-1185">Reference proteome</keyword>
<reference evidence="2" key="1">
    <citation type="submission" date="2022-04" db="EMBL/GenBank/DDBJ databases">
        <title>A functionally conserved STORR gene fusion in Papaver species that diverged 16.8 million years ago.</title>
        <authorList>
            <person name="Catania T."/>
        </authorList>
    </citation>
    <scope>NUCLEOTIDE SEQUENCE</scope>
    <source>
        <strain evidence="2">S-188037</strain>
    </source>
</reference>
<dbReference type="EMBL" id="JAJJMB010001778">
    <property type="protein sequence ID" value="KAI3955235.1"/>
    <property type="molecule type" value="Genomic_DNA"/>
</dbReference>
<evidence type="ECO:0000256" key="1">
    <source>
        <dbReference type="SAM" id="MobiDB-lite"/>
    </source>
</evidence>
<sequence length="927" mass="101474">MPGTIQVSVLDLLDFPSSSSSTISIKVSMGKREFRTRDKGDFSFPLTTLRDNIVVTIHDAEGKELSRTGVATMSVVEKGILDDFFVLEGGGRLHMKLQFILNSVERKRIQELREIALKKKQEEILIDRARHSEAAALSSFLSNVGSSSMSLNHEVADSSESLVQKEAESSGAEFLGNADNRGKDVSDSLNEDGVLAAQLAHPDPKSAFILNNPLQTPSSHIKDSTLAIEDGQEILLDRSEEPIRSHIDGRDDLSTVLLTEEPQIHHSKAAKQDIDKMKTQVPPVEVPTSSGEGTLSTVLLSEKLHIHQKVIDKIETPLTSVDIPTNSGEGVTLSTALVPEEFQIPDKSGEKVIDENETQMPPVVIPTSPSLSTKSLGPDVKEVPESHIMGESRIVKSTGAQLTSSGTLMGAISSLEALDTHSVDHSVSDTIEVDRDLNESKSMLPPTDIPARPISSLEELESRSSEDSVSSKFEEDQILNEDKTPGSPTDIQLRRISSLVDLNSHPGNYSISTKSEVERSLNNNETLMPPTNIPVSLTSSLKDLGNHSNSIKFGEVQMLNKSRMLVPTTDFPLRRISSHGNFGDHSRFSKLEEDRVVIPEKPSVVKRTPSNVRKMISAFETSQAKGQVIRADPPIIRSQPIKSKFNISPAEPTVKEVMKDLNYIRERKDGGLEQNGKEARHAYETSQEESKETMRETYNTGTAAETGSRLSSAMKTQVRNLQESASEIGQQTPVSLEQDGRDKLCEQEPSQEQLIEATTSPSQMPTATKLLETDQHPNIASQLRTCVQHIEKPILVESGCDKTQLPEDYRAKKYPVGNAGSCILTDESRPLCITTGSKQLMNLVGGTSNFSETDLEEKSSYQTDITNEQNLHHNICGEVQKIGKPSDDTRKSNLKGPQNVIEGLIGQAGKVAAIVAFGALVIFARER</sequence>
<name>A0AAD4TD81_9MAGN</name>
<evidence type="ECO:0000313" key="3">
    <source>
        <dbReference type="Proteomes" id="UP001202328"/>
    </source>
</evidence>
<dbReference type="Proteomes" id="UP001202328">
    <property type="component" value="Unassembled WGS sequence"/>
</dbReference>
<accession>A0AAD4TD81</accession>
<feature type="region of interest" description="Disordered" evidence="1">
    <location>
        <begin position="436"/>
        <end position="490"/>
    </location>
</feature>
<dbReference type="AlphaFoldDB" id="A0AAD4TD81"/>
<dbReference type="PANTHER" id="PTHR36810">
    <property type="entry name" value="BNACNNG47150D PROTEIN"/>
    <property type="match status" value="1"/>
</dbReference>
<proteinExistence type="predicted"/>
<comment type="caution">
    <text evidence="2">The sequence shown here is derived from an EMBL/GenBank/DDBJ whole genome shotgun (WGS) entry which is preliminary data.</text>
</comment>
<protein>
    <submittedName>
        <fullName evidence="2">Uncharacterized protein</fullName>
    </submittedName>
</protein>
<feature type="compositionally biased region" description="Basic and acidic residues" evidence="1">
    <location>
        <begin position="472"/>
        <end position="484"/>
    </location>
</feature>
<feature type="compositionally biased region" description="Basic and acidic residues" evidence="1">
    <location>
        <begin position="667"/>
        <end position="695"/>
    </location>
</feature>
<dbReference type="PANTHER" id="PTHR36810:SF1">
    <property type="entry name" value="OS05G0232200 PROTEIN"/>
    <property type="match status" value="1"/>
</dbReference>
<gene>
    <name evidence="2" type="ORF">MKW98_020868</name>
</gene>
<feature type="region of interest" description="Disordered" evidence="1">
    <location>
        <begin position="667"/>
        <end position="741"/>
    </location>
</feature>
<feature type="region of interest" description="Disordered" evidence="1">
    <location>
        <begin position="361"/>
        <end position="380"/>
    </location>
</feature>
<evidence type="ECO:0000313" key="2">
    <source>
        <dbReference type="EMBL" id="KAI3955235.1"/>
    </source>
</evidence>
<organism evidence="2 3">
    <name type="scientific">Papaver atlanticum</name>
    <dbReference type="NCBI Taxonomy" id="357466"/>
    <lineage>
        <taxon>Eukaryota</taxon>
        <taxon>Viridiplantae</taxon>
        <taxon>Streptophyta</taxon>
        <taxon>Embryophyta</taxon>
        <taxon>Tracheophyta</taxon>
        <taxon>Spermatophyta</taxon>
        <taxon>Magnoliopsida</taxon>
        <taxon>Ranunculales</taxon>
        <taxon>Papaveraceae</taxon>
        <taxon>Papaveroideae</taxon>
        <taxon>Papaver</taxon>
    </lineage>
</organism>